<reference evidence="1 2" key="1">
    <citation type="journal article" date="2021" name="Nat. Plants">
        <title>The Taxus genome provides insights into paclitaxel biosynthesis.</title>
        <authorList>
            <person name="Xiong X."/>
            <person name="Gou J."/>
            <person name="Liao Q."/>
            <person name="Li Y."/>
            <person name="Zhou Q."/>
            <person name="Bi G."/>
            <person name="Li C."/>
            <person name="Du R."/>
            <person name="Wang X."/>
            <person name="Sun T."/>
            <person name="Guo L."/>
            <person name="Liang H."/>
            <person name="Lu P."/>
            <person name="Wu Y."/>
            <person name="Zhang Z."/>
            <person name="Ro D.K."/>
            <person name="Shang Y."/>
            <person name="Huang S."/>
            <person name="Yan J."/>
        </authorList>
    </citation>
    <scope>NUCLEOTIDE SEQUENCE [LARGE SCALE GENOMIC DNA]</scope>
    <source>
        <strain evidence="1">Ta-2019</strain>
    </source>
</reference>
<name>A0AA38BNS4_TAXCH</name>
<feature type="non-terminal residue" evidence="1">
    <location>
        <position position="62"/>
    </location>
</feature>
<sequence length="62" mass="7044">MSSVDNSIESVNNTVTSAESWNINSPVKEHREEALESFGFYFDFLNKLQSTGNLAFDKLVRE</sequence>
<dbReference type="EMBL" id="JAHRHJ020003813">
    <property type="protein sequence ID" value="KAH9288210.1"/>
    <property type="molecule type" value="Genomic_DNA"/>
</dbReference>
<dbReference type="AlphaFoldDB" id="A0AA38BNS4"/>
<evidence type="ECO:0000313" key="2">
    <source>
        <dbReference type="Proteomes" id="UP000824469"/>
    </source>
</evidence>
<comment type="caution">
    <text evidence="1">The sequence shown here is derived from an EMBL/GenBank/DDBJ whole genome shotgun (WGS) entry which is preliminary data.</text>
</comment>
<proteinExistence type="predicted"/>
<gene>
    <name evidence="1" type="ORF">KI387_032327</name>
</gene>
<dbReference type="Proteomes" id="UP000824469">
    <property type="component" value="Unassembled WGS sequence"/>
</dbReference>
<protein>
    <submittedName>
        <fullName evidence="1">Uncharacterized protein</fullName>
    </submittedName>
</protein>
<accession>A0AA38BNS4</accession>
<organism evidence="1 2">
    <name type="scientific">Taxus chinensis</name>
    <name type="common">Chinese yew</name>
    <name type="synonym">Taxus wallichiana var. chinensis</name>
    <dbReference type="NCBI Taxonomy" id="29808"/>
    <lineage>
        <taxon>Eukaryota</taxon>
        <taxon>Viridiplantae</taxon>
        <taxon>Streptophyta</taxon>
        <taxon>Embryophyta</taxon>
        <taxon>Tracheophyta</taxon>
        <taxon>Spermatophyta</taxon>
        <taxon>Pinopsida</taxon>
        <taxon>Pinidae</taxon>
        <taxon>Conifers II</taxon>
        <taxon>Cupressales</taxon>
        <taxon>Taxaceae</taxon>
        <taxon>Taxus</taxon>
    </lineage>
</organism>
<evidence type="ECO:0000313" key="1">
    <source>
        <dbReference type="EMBL" id="KAH9288210.1"/>
    </source>
</evidence>
<keyword evidence="2" id="KW-1185">Reference proteome</keyword>